<evidence type="ECO:0000256" key="5">
    <source>
        <dbReference type="ARBA" id="ARBA00022821"/>
    </source>
</evidence>
<dbReference type="eggNOG" id="KOG4658">
    <property type="taxonomic scope" value="Eukaryota"/>
</dbReference>
<dbReference type="InterPro" id="IPR002182">
    <property type="entry name" value="NB-ARC"/>
</dbReference>
<dbReference type="InterPro" id="IPR032675">
    <property type="entry name" value="LRR_dom_sf"/>
</dbReference>
<feature type="domain" description="Disease resistance N-terminal" evidence="9">
    <location>
        <begin position="114"/>
        <end position="198"/>
    </location>
</feature>
<evidence type="ECO:0000256" key="1">
    <source>
        <dbReference type="ARBA" id="ARBA00008894"/>
    </source>
</evidence>
<evidence type="ECO:0000259" key="9">
    <source>
        <dbReference type="Pfam" id="PF18052"/>
    </source>
</evidence>
<keyword evidence="6" id="KW-0175">Coiled coil</keyword>
<dbReference type="GO" id="GO:0009626">
    <property type="term" value="P:plant-type hypersensitive response"/>
    <property type="evidence" value="ECO:0007669"/>
    <property type="project" value="UniProtKB-ARBA"/>
</dbReference>
<name>A0A0E0F8N1_9ORYZ</name>
<dbReference type="Pfam" id="PF18052">
    <property type="entry name" value="Rx_N"/>
    <property type="match status" value="1"/>
</dbReference>
<evidence type="ECO:0000259" key="8">
    <source>
        <dbReference type="Pfam" id="PF00931"/>
    </source>
</evidence>
<organism evidence="12">
    <name type="scientific">Oryza meridionalis</name>
    <dbReference type="NCBI Taxonomy" id="40149"/>
    <lineage>
        <taxon>Eukaryota</taxon>
        <taxon>Viridiplantae</taxon>
        <taxon>Streptophyta</taxon>
        <taxon>Embryophyta</taxon>
        <taxon>Tracheophyta</taxon>
        <taxon>Spermatophyta</taxon>
        <taxon>Magnoliopsida</taxon>
        <taxon>Liliopsida</taxon>
        <taxon>Poales</taxon>
        <taxon>Poaceae</taxon>
        <taxon>BOP clade</taxon>
        <taxon>Oryzoideae</taxon>
        <taxon>Oryzeae</taxon>
        <taxon>Oryzinae</taxon>
        <taxon>Oryza</taxon>
    </lineage>
</organism>
<dbReference type="Gramene" id="OMERI11G18960.1">
    <property type="protein sequence ID" value="OMERI11G18960.1"/>
    <property type="gene ID" value="OMERI11G18960"/>
</dbReference>
<sequence length="1244" mass="139874">MGRGRAAARTAASQFPRQWRHATCEYEGGELHLVLLRPSILLPPSVHLVDPRWADGAEGALVCIAAGRPPDSAGMLLRWLLPPPDADGRSPEAAKKKKALQISMEGSMFNLPGRLDRLLRRHGSMLPKGAEEEIPLIKQDLEEIISVLHGHCSEPKLEDHAMVVRCWMKEVRELSYDIEDCIDQYEHAATATRSHTGPNICRRKFNQRHGKMIPWVPWKLKQRLWMANKIREFSLRTQEALQRHTMYNNLGGITIASTTGGDVCSATPWHPTQFREHTDNVCSVGIDADGMEAALNDLNKLKNLLASIPTASLVQFREHANKVCHIHPDMEAILNKLKNIPTGITTTTTSTTTRGDVSSTSSRQPTRFMESAGLVGIDAAVNKLENLLDVCGEEKLKVVSIVGVGGVGKTTLANKLYCKLQRQFECRAFVQTSQKTDMRRLLINILSQVQPHQSPDNWKVHSLISSIRTHLQDKRYLIIIDGLWATSTWDVIKCALPDGNSSSRILTTTEIEDLALQSCSYDLKFIFKMKPFGEGDSRKLFFSIVFGSHSKCPPEVSETLYDIVCMLYLSMYQEDHIIWKDDLVSQWIAEGFICATEGHDKEEISRAYFDELVGRKIIQPVHIDDSGEVLSCVVHHMVLNFVTYKSIEENFIIAIDHSQATIRFADKVRRLSIHFSNVEDATPPTSMRLSQVRTVAFFGVLKYMPFVMEFRLIKVLVLHILGDEDSIGIFDLTKISELVRLRYLKVTSNVTVKLPTQMQGLPYLETLKIDGTISEVPTDIYLPGLLHLTLPAKTNLPSGIVHMTSLRTIGYFDLSCNSAENLWSLGELSNLRDLQLTISEIHSDNLKDNMKYLGSILGKLRNLTSITLSPPGSSCPDTLHIDRDTKTRINVDGWSSVSSPPALLQRFELLPCVCIFSNLPNWIGQLGNLCILKIGIREVTSNSIDVLGVLPKLTVLSLYVHTKPAERIVFDNAGFSILKYFEFICSVAWMKFEMGAMPSLRKLKLGFDVHIADQHDIIPVGIEHLSGLEEISAKIRVACTAHDHCRRFAESALTNAFMMHPGRPSVNIRCVDWTFHDKDNDCVGTREEECRTPMKQEHFVKEDLSEKSAVLQNEHDEEAHKFVDRRYYPIMDAAEIRRCPWSVSEEQEQPVLIYDARTKISQSSSMHSEFWAAVQRLTGPAATPAKTKRHLHLTTSPELEDGFLPVRSLVFPSAPHPRCNMKKKMMRAGPGGGRAVRSNWAPKS</sequence>
<keyword evidence="4" id="KW-0547">Nucleotide-binding</keyword>
<keyword evidence="3" id="KW-0677">Repeat</keyword>
<dbReference type="Gene3D" id="3.40.50.300">
    <property type="entry name" value="P-loop containing nucleotide triphosphate hydrolases"/>
    <property type="match status" value="1"/>
</dbReference>
<comment type="similarity">
    <text evidence="1">Belongs to the disease resistance NB-LRR family.</text>
</comment>
<feature type="domain" description="NB-ARC" evidence="8">
    <location>
        <begin position="379"/>
        <end position="548"/>
    </location>
</feature>
<dbReference type="InterPro" id="IPR058922">
    <property type="entry name" value="WHD_DRP"/>
</dbReference>
<dbReference type="PANTHER" id="PTHR23155">
    <property type="entry name" value="DISEASE RESISTANCE PROTEIN RP"/>
    <property type="match status" value="1"/>
</dbReference>
<evidence type="ECO:0000256" key="4">
    <source>
        <dbReference type="ARBA" id="ARBA00022741"/>
    </source>
</evidence>
<dbReference type="GO" id="GO:0042742">
    <property type="term" value="P:defense response to bacterium"/>
    <property type="evidence" value="ECO:0007669"/>
    <property type="project" value="UniProtKB-ARBA"/>
</dbReference>
<dbReference type="Gramene" id="OMERI11G18960.2">
    <property type="protein sequence ID" value="OMERI11G18960.2"/>
    <property type="gene ID" value="OMERI11G18960"/>
</dbReference>
<dbReference type="EnsemblPlants" id="OMERI11G18960.1">
    <property type="protein sequence ID" value="OMERI11G18960.1"/>
    <property type="gene ID" value="OMERI11G18960"/>
</dbReference>
<accession>A0A0E0F8N1</accession>
<feature type="region of interest" description="Disordered" evidence="7">
    <location>
        <begin position="345"/>
        <end position="364"/>
    </location>
</feature>
<dbReference type="FunFam" id="1.10.10.10:FF:000322">
    <property type="entry name" value="Probable disease resistance protein At1g63360"/>
    <property type="match status" value="1"/>
</dbReference>
<feature type="domain" description="Disease resistance protein winged helix" evidence="10">
    <location>
        <begin position="571"/>
        <end position="641"/>
    </location>
</feature>
<dbReference type="STRING" id="40149.A0A0E0F8N1"/>
<evidence type="ECO:0000313" key="12">
    <source>
        <dbReference type="EnsemblPlants" id="OMERI11G18960.1"/>
    </source>
</evidence>
<dbReference type="SUPFAM" id="SSF52058">
    <property type="entry name" value="L domain-like"/>
    <property type="match status" value="1"/>
</dbReference>
<dbReference type="Pfam" id="PF00931">
    <property type="entry name" value="NB-ARC"/>
    <property type="match status" value="1"/>
</dbReference>
<evidence type="ECO:0000259" key="11">
    <source>
        <dbReference type="Pfam" id="PF23598"/>
    </source>
</evidence>
<evidence type="ECO:0008006" key="14">
    <source>
        <dbReference type="Google" id="ProtNLM"/>
    </source>
</evidence>
<dbReference type="SUPFAM" id="SSF52540">
    <property type="entry name" value="P-loop containing nucleoside triphosphate hydrolases"/>
    <property type="match status" value="1"/>
</dbReference>
<dbReference type="Pfam" id="PF23559">
    <property type="entry name" value="WHD_DRP"/>
    <property type="match status" value="1"/>
</dbReference>
<dbReference type="AlphaFoldDB" id="A0A0E0F8N1"/>
<dbReference type="InterPro" id="IPR027417">
    <property type="entry name" value="P-loop_NTPase"/>
</dbReference>
<dbReference type="InterPro" id="IPR044974">
    <property type="entry name" value="Disease_R_plants"/>
</dbReference>
<keyword evidence="5" id="KW-0611">Plant defense</keyword>
<dbReference type="InterPro" id="IPR055414">
    <property type="entry name" value="LRR_R13L4/SHOC2-like"/>
</dbReference>
<keyword evidence="2" id="KW-0433">Leucine-rich repeat</keyword>
<dbReference type="Gene3D" id="3.80.10.10">
    <property type="entry name" value="Ribonuclease Inhibitor"/>
    <property type="match status" value="1"/>
</dbReference>
<dbReference type="InterPro" id="IPR041118">
    <property type="entry name" value="Rx_N"/>
</dbReference>
<dbReference type="Pfam" id="PF23598">
    <property type="entry name" value="LRR_14"/>
    <property type="match status" value="1"/>
</dbReference>
<proteinExistence type="inferred from homology"/>
<dbReference type="Proteomes" id="UP000008021">
    <property type="component" value="Chromosome 11"/>
</dbReference>
<reference evidence="12" key="1">
    <citation type="submission" date="2015-04" db="UniProtKB">
        <authorList>
            <consortium name="EnsemblPlants"/>
        </authorList>
    </citation>
    <scope>IDENTIFICATION</scope>
</reference>
<feature type="compositionally biased region" description="Low complexity" evidence="7">
    <location>
        <begin position="345"/>
        <end position="362"/>
    </location>
</feature>
<evidence type="ECO:0000313" key="13">
    <source>
        <dbReference type="Proteomes" id="UP000008021"/>
    </source>
</evidence>
<dbReference type="PANTHER" id="PTHR23155:SF1094">
    <property type="entry name" value="OS11G0686400 PROTEIN"/>
    <property type="match status" value="1"/>
</dbReference>
<dbReference type="EnsemblPlants" id="OMERI11G18960.2">
    <property type="protein sequence ID" value="OMERI11G18960.2"/>
    <property type="gene ID" value="OMERI11G18960"/>
</dbReference>
<evidence type="ECO:0000256" key="3">
    <source>
        <dbReference type="ARBA" id="ARBA00022737"/>
    </source>
</evidence>
<dbReference type="GO" id="GO:0002758">
    <property type="term" value="P:innate immune response-activating signaling pathway"/>
    <property type="evidence" value="ECO:0007669"/>
    <property type="project" value="UniProtKB-ARBA"/>
</dbReference>
<reference evidence="12" key="2">
    <citation type="submission" date="2018-05" db="EMBL/GenBank/DDBJ databases">
        <title>OmerRS3 (Oryza meridionalis Reference Sequence Version 3).</title>
        <authorList>
            <person name="Zhang J."/>
            <person name="Kudrna D."/>
            <person name="Lee S."/>
            <person name="Talag J."/>
            <person name="Welchert J."/>
            <person name="Wing R.A."/>
        </authorList>
    </citation>
    <scope>NUCLEOTIDE SEQUENCE [LARGE SCALE GENOMIC DNA]</scope>
    <source>
        <strain evidence="12">OR44</strain>
    </source>
</reference>
<evidence type="ECO:0000259" key="10">
    <source>
        <dbReference type="Pfam" id="PF23559"/>
    </source>
</evidence>
<evidence type="ECO:0000256" key="2">
    <source>
        <dbReference type="ARBA" id="ARBA00022614"/>
    </source>
</evidence>
<keyword evidence="13" id="KW-1185">Reference proteome</keyword>
<protein>
    <recommendedName>
        <fullName evidence="14">NB-ARC domain-containing protein</fullName>
    </recommendedName>
</protein>
<evidence type="ECO:0000256" key="6">
    <source>
        <dbReference type="ARBA" id="ARBA00023054"/>
    </source>
</evidence>
<evidence type="ECO:0000256" key="7">
    <source>
        <dbReference type="SAM" id="MobiDB-lite"/>
    </source>
</evidence>
<dbReference type="PRINTS" id="PR00364">
    <property type="entry name" value="DISEASERSIST"/>
</dbReference>
<feature type="domain" description="Disease resistance R13L4/SHOC-2-like LRR" evidence="11">
    <location>
        <begin position="691"/>
        <end position="1065"/>
    </location>
</feature>
<dbReference type="Gene3D" id="1.20.5.4130">
    <property type="match status" value="1"/>
</dbReference>
<dbReference type="GO" id="GO:0043531">
    <property type="term" value="F:ADP binding"/>
    <property type="evidence" value="ECO:0007669"/>
    <property type="project" value="InterPro"/>
</dbReference>